<keyword evidence="3" id="KW-1185">Reference proteome</keyword>
<name>A0ABQ8K5W6_9APHY</name>
<protein>
    <submittedName>
        <fullName evidence="2">Uncharacterized protein</fullName>
    </submittedName>
</protein>
<evidence type="ECO:0000256" key="1">
    <source>
        <dbReference type="SAM" id="MobiDB-lite"/>
    </source>
</evidence>
<accession>A0ABQ8K5W6</accession>
<dbReference type="InterPro" id="IPR013922">
    <property type="entry name" value="Cyclin_PHO80-like"/>
</dbReference>
<dbReference type="RefSeq" id="XP_047775210.1">
    <property type="nucleotide sequence ID" value="XM_047920952.1"/>
</dbReference>
<feature type="compositionally biased region" description="Low complexity" evidence="1">
    <location>
        <begin position="154"/>
        <end position="171"/>
    </location>
</feature>
<dbReference type="Gene3D" id="1.10.472.10">
    <property type="entry name" value="Cyclin-like"/>
    <property type="match status" value="1"/>
</dbReference>
<dbReference type="PANTHER" id="PTHR15615">
    <property type="match status" value="1"/>
</dbReference>
<feature type="region of interest" description="Disordered" evidence="1">
    <location>
        <begin position="396"/>
        <end position="415"/>
    </location>
</feature>
<dbReference type="PANTHER" id="PTHR15615:SF36">
    <property type="entry name" value="PHO85 CYCLIN-5"/>
    <property type="match status" value="1"/>
</dbReference>
<dbReference type="Proteomes" id="UP000814176">
    <property type="component" value="Unassembled WGS sequence"/>
</dbReference>
<dbReference type="CDD" id="cd20557">
    <property type="entry name" value="CYCLIN_ScPCL1-like"/>
    <property type="match status" value="1"/>
</dbReference>
<feature type="region of interest" description="Disordered" evidence="1">
    <location>
        <begin position="154"/>
        <end position="173"/>
    </location>
</feature>
<sequence length="592" mass="63311">MHAVSHCLPHRGPGATRARARWQPYSSVALSSGLNTPPRTSPSFPYLPTPASSICSSPPTIQVHAVCDPDSLKVHQSNHASRAGSLRDAQKSRYVTGLVDQAIRSLCDTWRPENIPSAFTHPPLSTASGDSCSTTGVQPVRHERLHDAVQLLSPVSPSTQSTASPTSTGPSNVCNTLSGDNAACIKGFVHEVLRRSRTSVGVLQTALCYLEAVRTRIPDVLRKDEQQDLDDASNLARIIVEEQVDEQSRSNSTREVFAEDVDTVRMSDHTDSDLASSPEDPVGVATRGTSATPALPPLPLQPSPLLCPRRTFLACLILATKFMQDRSYSNRAWAKLAGLPPREIGRCERAVGNVLEWRLWVGKDLNVGTGTSKRPLLRSKSDGDVLNTATAHIPISDTTSVDHGPLGPSQAENPRVRNLRRCATIASVSVEPPVARAYAHGQLLSAPLVEEPVGYEGSDARPSTSANRFAAAYDCGAPSPQWFTPPLTYSPMSTSSASSDGADDRTVQLADFPELSVNAGFSAGSTDAWRNRSDGEAFDAAYPKPSGFNFLGPQMSSAHPPAIVDVNAPYLAPTDTGPFQVPPISVGFPFYG</sequence>
<dbReference type="GeneID" id="72001684"/>
<organism evidence="2 3">
    <name type="scientific">Rhodofomes roseus</name>
    <dbReference type="NCBI Taxonomy" id="34475"/>
    <lineage>
        <taxon>Eukaryota</taxon>
        <taxon>Fungi</taxon>
        <taxon>Dikarya</taxon>
        <taxon>Basidiomycota</taxon>
        <taxon>Agaricomycotina</taxon>
        <taxon>Agaricomycetes</taxon>
        <taxon>Polyporales</taxon>
        <taxon>Rhodofomes</taxon>
    </lineage>
</organism>
<comment type="caution">
    <text evidence="2">The sequence shown here is derived from an EMBL/GenBank/DDBJ whole genome shotgun (WGS) entry which is preliminary data.</text>
</comment>
<feature type="region of interest" description="Disordered" evidence="1">
    <location>
        <begin position="267"/>
        <end position="296"/>
    </location>
</feature>
<gene>
    <name evidence="2" type="ORF">C8Q71DRAFT_714173</name>
</gene>
<reference evidence="2 3" key="1">
    <citation type="journal article" date="2021" name="Environ. Microbiol.">
        <title>Gene family expansions and transcriptome signatures uncover fungal adaptations to wood decay.</title>
        <authorList>
            <person name="Hage H."/>
            <person name="Miyauchi S."/>
            <person name="Viragh M."/>
            <person name="Drula E."/>
            <person name="Min B."/>
            <person name="Chaduli D."/>
            <person name="Navarro D."/>
            <person name="Favel A."/>
            <person name="Norest M."/>
            <person name="Lesage-Meessen L."/>
            <person name="Balint B."/>
            <person name="Merenyi Z."/>
            <person name="de Eugenio L."/>
            <person name="Morin E."/>
            <person name="Martinez A.T."/>
            <person name="Baldrian P."/>
            <person name="Stursova M."/>
            <person name="Martinez M.J."/>
            <person name="Novotny C."/>
            <person name="Magnuson J.K."/>
            <person name="Spatafora J.W."/>
            <person name="Maurice S."/>
            <person name="Pangilinan J."/>
            <person name="Andreopoulos W."/>
            <person name="LaButti K."/>
            <person name="Hundley H."/>
            <person name="Na H."/>
            <person name="Kuo A."/>
            <person name="Barry K."/>
            <person name="Lipzen A."/>
            <person name="Henrissat B."/>
            <person name="Riley R."/>
            <person name="Ahrendt S."/>
            <person name="Nagy L.G."/>
            <person name="Grigoriev I.V."/>
            <person name="Martin F."/>
            <person name="Rosso M.N."/>
        </authorList>
    </citation>
    <scope>NUCLEOTIDE SEQUENCE [LARGE SCALE GENOMIC DNA]</scope>
    <source>
        <strain evidence="2 3">CIRM-BRFM 1785</strain>
    </source>
</reference>
<evidence type="ECO:0000313" key="3">
    <source>
        <dbReference type="Proteomes" id="UP000814176"/>
    </source>
</evidence>
<dbReference type="EMBL" id="JADCUA010000022">
    <property type="protein sequence ID" value="KAH9832191.1"/>
    <property type="molecule type" value="Genomic_DNA"/>
</dbReference>
<proteinExistence type="predicted"/>
<evidence type="ECO:0000313" key="2">
    <source>
        <dbReference type="EMBL" id="KAH9832191.1"/>
    </source>
</evidence>